<dbReference type="PROSITE" id="PS51343">
    <property type="entry name" value="PII_GLNB_DOM"/>
    <property type="match status" value="1"/>
</dbReference>
<sequence length="235" mass="25123">MTVTKQTIYTHGQLLLSIVERHTGERLVAATKRAGAHGGTIILGRGTAESSLLESLGIGDSEKDVVLTLATDEQTGPIMAALRSSEMREKHIRGVAMLIDVTDILRHVRSDEADSVSSAERRSPMKTQDDHVLITFIVNRGYADDAMLAARKAGAKGGTVLNARGTGSEEDVKFFGISLVPEKEILLILVEAAQSDAILQAVRKVPCLAEPGSGIAFCTAVEDFITLGTKANDQR</sequence>
<gene>
    <name evidence="1" type="ORF">SPIRO4BDMA_40014</name>
</gene>
<name>A0A3P3XMJ4_9SPIR</name>
<dbReference type="AlphaFoldDB" id="A0A3P3XMJ4"/>
<proteinExistence type="predicted"/>
<dbReference type="SUPFAM" id="SSF54913">
    <property type="entry name" value="GlnB-like"/>
    <property type="match status" value="2"/>
</dbReference>
<organism evidence="1">
    <name type="scientific">uncultured spirochete</name>
    <dbReference type="NCBI Taxonomy" id="156406"/>
    <lineage>
        <taxon>Bacteria</taxon>
        <taxon>Pseudomonadati</taxon>
        <taxon>Spirochaetota</taxon>
        <taxon>Spirochaetia</taxon>
        <taxon>Spirochaetales</taxon>
        <taxon>environmental samples</taxon>
    </lineage>
</organism>
<dbReference type="GO" id="GO:0006808">
    <property type="term" value="P:regulation of nitrogen utilization"/>
    <property type="evidence" value="ECO:0007669"/>
    <property type="project" value="InterPro"/>
</dbReference>
<evidence type="ECO:0008006" key="2">
    <source>
        <dbReference type="Google" id="ProtNLM"/>
    </source>
</evidence>
<reference evidence="1" key="1">
    <citation type="submission" date="2017-02" db="EMBL/GenBank/DDBJ databases">
        <authorList>
            <person name="Regsiter A."/>
            <person name="William W."/>
        </authorList>
    </citation>
    <scope>NUCLEOTIDE SEQUENCE</scope>
    <source>
        <strain evidence="1">BdmA 4</strain>
    </source>
</reference>
<dbReference type="Pfam" id="PF00543">
    <property type="entry name" value="P-II"/>
    <property type="match status" value="1"/>
</dbReference>
<dbReference type="Gene3D" id="3.30.70.120">
    <property type="match status" value="2"/>
</dbReference>
<evidence type="ECO:0000313" key="1">
    <source>
        <dbReference type="EMBL" id="SLM17445.1"/>
    </source>
</evidence>
<dbReference type="InterPro" id="IPR002187">
    <property type="entry name" value="N-reg_PII"/>
</dbReference>
<protein>
    <recommendedName>
        <fullName evidence="2">Nitrogen regulatory protein P-II</fullName>
    </recommendedName>
</protein>
<dbReference type="InterPro" id="IPR011322">
    <property type="entry name" value="N-reg_PII-like_a/b"/>
</dbReference>
<accession>A0A3P3XMJ4</accession>
<dbReference type="InterPro" id="IPR015867">
    <property type="entry name" value="N-reg_PII/ATP_PRibTrfase_C"/>
</dbReference>
<dbReference type="SMART" id="SM00938">
    <property type="entry name" value="P-II"/>
    <property type="match status" value="1"/>
</dbReference>
<dbReference type="EMBL" id="FWDO01000004">
    <property type="protein sequence ID" value="SLM17445.1"/>
    <property type="molecule type" value="Genomic_DNA"/>
</dbReference>
<dbReference type="GO" id="GO:0030234">
    <property type="term" value="F:enzyme regulator activity"/>
    <property type="evidence" value="ECO:0007669"/>
    <property type="project" value="InterPro"/>
</dbReference>